<proteinExistence type="predicted"/>
<accession>B7L3Q8</accession>
<dbReference type="HOGENOM" id="CLU_1501810_0_0_5"/>
<protein>
    <submittedName>
        <fullName evidence="1">Uncharacterized protein</fullName>
    </submittedName>
</protein>
<dbReference type="KEGG" id="mch:Mchl_5754"/>
<reference evidence="1 2" key="1">
    <citation type="submission" date="2008-12" db="EMBL/GenBank/DDBJ databases">
        <title>Complete sequence of plasmid2 of Methylobacterium chloromethanicum CM4.</title>
        <authorList>
            <consortium name="US DOE Joint Genome Institute"/>
            <person name="Lucas S."/>
            <person name="Copeland A."/>
            <person name="Lapidus A."/>
            <person name="Glavina del Rio T."/>
            <person name="Dalin E."/>
            <person name="Tice H."/>
            <person name="Bruce D."/>
            <person name="Goodwin L."/>
            <person name="Pitluck S."/>
            <person name="Chertkov O."/>
            <person name="Brettin T."/>
            <person name="Detter J.C."/>
            <person name="Han C."/>
            <person name="Larimer F."/>
            <person name="Land M."/>
            <person name="Hauser L."/>
            <person name="Kyrpides N."/>
            <person name="Mikhailova N."/>
            <person name="Marx C."/>
            <person name="Richardson P."/>
        </authorList>
    </citation>
    <scope>NUCLEOTIDE SEQUENCE [LARGE SCALE GENOMIC DNA]</scope>
    <source>
        <strain evidence="2">CM4 / NCIMB 13688</strain>
        <plasmid evidence="1 2">pCMU02</plasmid>
    </source>
</reference>
<keyword evidence="1" id="KW-0614">Plasmid</keyword>
<dbReference type="RefSeq" id="WP_012606450.1">
    <property type="nucleotide sequence ID" value="NC_011760.1"/>
</dbReference>
<dbReference type="EMBL" id="CP001300">
    <property type="protein sequence ID" value="ACK86466.1"/>
    <property type="molecule type" value="Genomic_DNA"/>
</dbReference>
<sequence>MPSLNLRNPLKRDPNRPTLKQRAVALKARAGRVLRRPAPVEAPALATGANPRLAALVAQCQEARRKLNDPAIPDGPEADAIGEAETCLLMEVLRFPSKTVHDLAAEIPFLREEAEDAARGWDGRRVPFEASVPGAAWAGLLRDIEHLAEAAPSAGAKTDPIFAATEASKISHSASQPGA</sequence>
<evidence type="ECO:0000313" key="2">
    <source>
        <dbReference type="Proteomes" id="UP000002385"/>
    </source>
</evidence>
<dbReference type="Proteomes" id="UP000002385">
    <property type="component" value="Plasmid pCMU02"/>
</dbReference>
<dbReference type="AlphaFoldDB" id="B7L3Q8"/>
<geneLocation type="plasmid" evidence="1 2">
    <name>pCMU02</name>
</geneLocation>
<organism evidence="1 2">
    <name type="scientific">Methylorubrum extorquens (strain CM4 / NCIMB 13688)</name>
    <name type="common">Methylobacterium extorquens</name>
    <dbReference type="NCBI Taxonomy" id="440085"/>
    <lineage>
        <taxon>Bacteria</taxon>
        <taxon>Pseudomonadati</taxon>
        <taxon>Pseudomonadota</taxon>
        <taxon>Alphaproteobacteria</taxon>
        <taxon>Hyphomicrobiales</taxon>
        <taxon>Methylobacteriaceae</taxon>
        <taxon>Methylorubrum</taxon>
    </lineage>
</organism>
<evidence type="ECO:0000313" key="1">
    <source>
        <dbReference type="EMBL" id="ACK86466.1"/>
    </source>
</evidence>
<gene>
    <name evidence="1" type="ordered locus">Mchl_5754</name>
</gene>
<reference evidence="1 2" key="2">
    <citation type="journal article" date="2012" name="J. Bacteriol.">
        <title>Complete genome sequences of six strains of the genus Methylobacterium.</title>
        <authorList>
            <person name="Marx C.J."/>
            <person name="Bringel F."/>
            <person name="Chistoserdova L."/>
            <person name="Moulin L."/>
            <person name="Farhan Ul Haque M."/>
            <person name="Fleischman D.E."/>
            <person name="Gruffaz C."/>
            <person name="Jourand P."/>
            <person name="Knief C."/>
            <person name="Lee M.C."/>
            <person name="Muller E.E."/>
            <person name="Nadalig T."/>
            <person name="Peyraud R."/>
            <person name="Roselli S."/>
            <person name="Russ L."/>
            <person name="Goodwin L.A."/>
            <person name="Ivanova N."/>
            <person name="Kyrpides N."/>
            <person name="Lajus A."/>
            <person name="Land M.L."/>
            <person name="Medigue C."/>
            <person name="Mikhailova N."/>
            <person name="Nolan M."/>
            <person name="Woyke T."/>
            <person name="Stolyar S."/>
            <person name="Vorholt J.A."/>
            <person name="Vuilleumier S."/>
        </authorList>
    </citation>
    <scope>NUCLEOTIDE SEQUENCE [LARGE SCALE GENOMIC DNA]</scope>
    <source>
        <strain evidence="2">CM4 / NCIMB 13688</strain>
        <plasmid evidence="1 2">pCMU02</plasmid>
    </source>
</reference>
<name>B7L3Q8_METC4</name>